<dbReference type="RefSeq" id="WP_194369576.1">
    <property type="nucleotide sequence ID" value="NZ_CP054492.1"/>
</dbReference>
<organism evidence="1 2">
    <name type="scientific">Candidatus Sulfurimonas baltica</name>
    <dbReference type="NCBI Taxonomy" id="2740404"/>
    <lineage>
        <taxon>Bacteria</taxon>
        <taxon>Pseudomonadati</taxon>
        <taxon>Campylobacterota</taxon>
        <taxon>Epsilonproteobacteria</taxon>
        <taxon>Campylobacterales</taxon>
        <taxon>Sulfurimonadaceae</taxon>
        <taxon>Sulfurimonas</taxon>
    </lineage>
</organism>
<reference evidence="1 2" key="1">
    <citation type="submission" date="2020-05" db="EMBL/GenBank/DDBJ databases">
        <title>Sulfurimonas marisnigri, sp. nov., and Sulfurimonas baltica, sp. nov., manganese oxide reducing chemolithoautotrophs of the class Epsilonproteobacteria isolated from the pelagic redoxclines of the Black and Baltic Seas and emended description of the genus Sulfurimonas.</title>
        <authorList>
            <person name="Henkel J.V."/>
            <person name="Laudan C."/>
            <person name="Werner J."/>
            <person name="Neu T."/>
            <person name="Plewe S."/>
            <person name="Sproer C."/>
            <person name="Bunk B."/>
            <person name="Schulz-Vogt H.N."/>
        </authorList>
    </citation>
    <scope>NUCLEOTIDE SEQUENCE [LARGE SCALE GENOMIC DNA]</scope>
    <source>
        <strain evidence="1 2">GD2</strain>
    </source>
</reference>
<name>A0A7S7LV17_9BACT</name>
<keyword evidence="2" id="KW-1185">Reference proteome</keyword>
<evidence type="ECO:0000313" key="2">
    <source>
        <dbReference type="Proteomes" id="UP000593994"/>
    </source>
</evidence>
<dbReference type="KEGG" id="sbal:HUE88_12880"/>
<dbReference type="InterPro" id="IPR008840">
    <property type="entry name" value="Sipho_Gp157"/>
</dbReference>
<dbReference type="AlphaFoldDB" id="A0A7S7LV17"/>
<sequence length="194" mass="21880">MKMTNYRLQTEMEHIKPESQEWYKDYVRQVLESNKPYHAKADYIGLSIQEIQNKIDYLGNDIKEMTALKKTLTASKATALEATASVLEEYGIDRLDGTSISSITITPHKTKLKETFKIIDEEALIKLGFYTVIVDEKSVKAEMLTVEGMDKIDAFVEVSVISEEVPARIKVNARRSSSNNQASELLNLVDSQAA</sequence>
<dbReference type="EMBL" id="CP054492">
    <property type="protein sequence ID" value="QOY51966.1"/>
    <property type="molecule type" value="Genomic_DNA"/>
</dbReference>
<proteinExistence type="predicted"/>
<protein>
    <submittedName>
        <fullName evidence="1">Uncharacterized protein</fullName>
    </submittedName>
</protein>
<evidence type="ECO:0000313" key="1">
    <source>
        <dbReference type="EMBL" id="QOY51966.1"/>
    </source>
</evidence>
<gene>
    <name evidence="1" type="ORF">HUE88_12880</name>
</gene>
<dbReference type="Proteomes" id="UP000593994">
    <property type="component" value="Chromosome"/>
</dbReference>
<dbReference type="Pfam" id="PF05565">
    <property type="entry name" value="Sipho_Gp157"/>
    <property type="match status" value="1"/>
</dbReference>
<accession>A0A7S7LV17</accession>